<dbReference type="AlphaFoldDB" id="A0A8X6GAV2"/>
<name>A0A8X6GAV2_TRICU</name>
<organism evidence="1 2">
    <name type="scientific">Trichonephila clavata</name>
    <name type="common">Joro spider</name>
    <name type="synonym">Nephila clavata</name>
    <dbReference type="NCBI Taxonomy" id="2740835"/>
    <lineage>
        <taxon>Eukaryota</taxon>
        <taxon>Metazoa</taxon>
        <taxon>Ecdysozoa</taxon>
        <taxon>Arthropoda</taxon>
        <taxon>Chelicerata</taxon>
        <taxon>Arachnida</taxon>
        <taxon>Araneae</taxon>
        <taxon>Araneomorphae</taxon>
        <taxon>Entelegynae</taxon>
        <taxon>Araneoidea</taxon>
        <taxon>Nephilidae</taxon>
        <taxon>Trichonephila</taxon>
    </lineage>
</organism>
<gene>
    <name evidence="1" type="ORF">TNCT_595401</name>
</gene>
<sequence>MASMKSKFSTADEAIKPQTTVELPQCLTVGRRIFGSQEVLGAYSATAAPAKYAEFTFGNKYNLLPKTIRLQLMGFCKLQTLFLILKADERFLF</sequence>
<accession>A0A8X6GAV2</accession>
<proteinExistence type="predicted"/>
<comment type="caution">
    <text evidence="1">The sequence shown here is derived from an EMBL/GenBank/DDBJ whole genome shotgun (WGS) entry which is preliminary data.</text>
</comment>
<dbReference type="EMBL" id="BMAO01034997">
    <property type="protein sequence ID" value="GFR00422.1"/>
    <property type="molecule type" value="Genomic_DNA"/>
</dbReference>
<protein>
    <submittedName>
        <fullName evidence="1">Uncharacterized protein</fullName>
    </submittedName>
</protein>
<dbReference type="Proteomes" id="UP000887116">
    <property type="component" value="Unassembled WGS sequence"/>
</dbReference>
<reference evidence="1" key="1">
    <citation type="submission" date="2020-07" db="EMBL/GenBank/DDBJ databases">
        <title>Multicomponent nature underlies the extraordinary mechanical properties of spider dragline silk.</title>
        <authorList>
            <person name="Kono N."/>
            <person name="Nakamura H."/>
            <person name="Mori M."/>
            <person name="Yoshida Y."/>
            <person name="Ohtoshi R."/>
            <person name="Malay A.D."/>
            <person name="Moran D.A.P."/>
            <person name="Tomita M."/>
            <person name="Numata K."/>
            <person name="Arakawa K."/>
        </authorList>
    </citation>
    <scope>NUCLEOTIDE SEQUENCE</scope>
</reference>
<keyword evidence="2" id="KW-1185">Reference proteome</keyword>
<evidence type="ECO:0000313" key="1">
    <source>
        <dbReference type="EMBL" id="GFR00422.1"/>
    </source>
</evidence>
<evidence type="ECO:0000313" key="2">
    <source>
        <dbReference type="Proteomes" id="UP000887116"/>
    </source>
</evidence>